<dbReference type="AlphaFoldDB" id="A0AAD7KMB2"/>
<dbReference type="Proteomes" id="UP001163823">
    <property type="component" value="Unassembled WGS sequence"/>
</dbReference>
<comment type="subcellular location">
    <subcellularLocation>
        <location evidence="1 7">Membrane</location>
        <topology evidence="1 7">Single-pass type I membrane protein</topology>
    </subcellularLocation>
</comment>
<keyword evidence="4" id="KW-0732">Signal</keyword>
<evidence type="ECO:0000313" key="10">
    <source>
        <dbReference type="EMBL" id="KAJ7942453.1"/>
    </source>
</evidence>
<comment type="caution">
    <text evidence="10">The sequence shown here is derived from an EMBL/GenBank/DDBJ whole genome shotgun (WGS) entry which is preliminary data.</text>
</comment>
<dbReference type="EMBL" id="JARAOO010000046">
    <property type="protein sequence ID" value="KAJ7942453.1"/>
    <property type="molecule type" value="Genomic_DNA"/>
</dbReference>
<evidence type="ECO:0000256" key="1">
    <source>
        <dbReference type="ARBA" id="ARBA00004479"/>
    </source>
</evidence>
<evidence type="ECO:0000256" key="8">
    <source>
        <dbReference type="SAM" id="MobiDB-lite"/>
    </source>
</evidence>
<evidence type="ECO:0000259" key="9">
    <source>
        <dbReference type="PROSITE" id="PS50866"/>
    </source>
</evidence>
<evidence type="ECO:0000256" key="5">
    <source>
        <dbReference type="ARBA" id="ARBA00022989"/>
    </source>
</evidence>
<protein>
    <submittedName>
        <fullName evidence="10">Transmembrane emp24 domain-containing protein</fullName>
    </submittedName>
</protein>
<evidence type="ECO:0000256" key="3">
    <source>
        <dbReference type="ARBA" id="ARBA00022692"/>
    </source>
</evidence>
<dbReference type="InterPro" id="IPR009038">
    <property type="entry name" value="GOLD_dom"/>
</dbReference>
<dbReference type="InterPro" id="IPR015720">
    <property type="entry name" value="Emp24-like"/>
</dbReference>
<dbReference type="PANTHER" id="PTHR22811">
    <property type="entry name" value="TRANSMEMBRANE EMP24 DOMAIN-CONTAINING PROTEIN"/>
    <property type="match status" value="1"/>
</dbReference>
<evidence type="ECO:0000256" key="6">
    <source>
        <dbReference type="ARBA" id="ARBA00023136"/>
    </source>
</evidence>
<keyword evidence="5" id="KW-1133">Transmembrane helix</keyword>
<dbReference type="PROSITE" id="PS50866">
    <property type="entry name" value="GOLD"/>
    <property type="match status" value="1"/>
</dbReference>
<keyword evidence="6" id="KW-0472">Membrane</keyword>
<evidence type="ECO:0000313" key="11">
    <source>
        <dbReference type="Proteomes" id="UP001163823"/>
    </source>
</evidence>
<evidence type="ECO:0000256" key="2">
    <source>
        <dbReference type="ARBA" id="ARBA00007104"/>
    </source>
</evidence>
<organism evidence="10 11">
    <name type="scientific">Quillaja saponaria</name>
    <name type="common">Soap bark tree</name>
    <dbReference type="NCBI Taxonomy" id="32244"/>
    <lineage>
        <taxon>Eukaryota</taxon>
        <taxon>Viridiplantae</taxon>
        <taxon>Streptophyta</taxon>
        <taxon>Embryophyta</taxon>
        <taxon>Tracheophyta</taxon>
        <taxon>Spermatophyta</taxon>
        <taxon>Magnoliopsida</taxon>
        <taxon>eudicotyledons</taxon>
        <taxon>Gunneridae</taxon>
        <taxon>Pentapetalae</taxon>
        <taxon>rosids</taxon>
        <taxon>fabids</taxon>
        <taxon>Fabales</taxon>
        <taxon>Quillajaceae</taxon>
        <taxon>Quillaja</taxon>
    </lineage>
</organism>
<gene>
    <name evidence="10" type="ORF">O6P43_034503</name>
</gene>
<evidence type="ECO:0000256" key="4">
    <source>
        <dbReference type="ARBA" id="ARBA00022729"/>
    </source>
</evidence>
<feature type="region of interest" description="Disordered" evidence="8">
    <location>
        <begin position="1"/>
        <end position="25"/>
    </location>
</feature>
<dbReference type="GO" id="GO:0016020">
    <property type="term" value="C:membrane"/>
    <property type="evidence" value="ECO:0007669"/>
    <property type="project" value="UniProtKB-SubCell"/>
</dbReference>
<reference evidence="10" key="1">
    <citation type="journal article" date="2023" name="Science">
        <title>Elucidation of the pathway for biosynthesis of saponin adjuvants from the soapbark tree.</title>
        <authorList>
            <person name="Reed J."/>
            <person name="Orme A."/>
            <person name="El-Demerdash A."/>
            <person name="Owen C."/>
            <person name="Martin L.B.B."/>
            <person name="Misra R.C."/>
            <person name="Kikuchi S."/>
            <person name="Rejzek M."/>
            <person name="Martin A.C."/>
            <person name="Harkess A."/>
            <person name="Leebens-Mack J."/>
            <person name="Louveau T."/>
            <person name="Stephenson M.J."/>
            <person name="Osbourn A."/>
        </authorList>
    </citation>
    <scope>NUCLEOTIDE SEQUENCE</scope>
    <source>
        <strain evidence="10">S10</strain>
    </source>
</reference>
<evidence type="ECO:0000256" key="7">
    <source>
        <dbReference type="RuleBase" id="RU003827"/>
    </source>
</evidence>
<dbReference type="Pfam" id="PF01105">
    <property type="entry name" value="EMP24_GP25L"/>
    <property type="match status" value="1"/>
</dbReference>
<feature type="compositionally biased region" description="Basic and acidic residues" evidence="8">
    <location>
        <begin position="1"/>
        <end position="12"/>
    </location>
</feature>
<keyword evidence="11" id="KW-1185">Reference proteome</keyword>
<accession>A0AAD7KMB2</accession>
<sequence>MDNTGEAEHGYVETDPTGRYGRVTSPGGNVVHSLQGTSGDKFEFKAPQNGIYKFCFCNLVLAPETVSFHIHVRHIPTEYEVVKDEHLGPINVRIVMLREALKSIIS</sequence>
<name>A0AAD7KMB2_QUISA</name>
<proteinExistence type="inferred from homology"/>
<keyword evidence="3 7" id="KW-0812">Transmembrane</keyword>
<feature type="domain" description="GOLD" evidence="9">
    <location>
        <begin position="1"/>
        <end position="72"/>
    </location>
</feature>
<dbReference type="KEGG" id="qsa:O6P43_034503"/>
<comment type="similarity">
    <text evidence="2 7">Belongs to the EMP24/GP25L family.</text>
</comment>